<feature type="domain" description="Integrase catalytic" evidence="1">
    <location>
        <begin position="58"/>
        <end position="234"/>
    </location>
</feature>
<dbReference type="Proteomes" id="UP000315295">
    <property type="component" value="Unassembled WGS sequence"/>
</dbReference>
<dbReference type="AlphaFoldDB" id="A0A540K3U6"/>
<dbReference type="InterPro" id="IPR036397">
    <property type="entry name" value="RNaseH_sf"/>
</dbReference>
<accession>A0A540K3U6</accession>
<dbReference type="InterPro" id="IPR039537">
    <property type="entry name" value="Retrotran_Ty1/copia-like"/>
</dbReference>
<dbReference type="PANTHER" id="PTHR42648:SF25">
    <property type="entry name" value="RNA-DIRECTED DNA POLYMERASE"/>
    <property type="match status" value="1"/>
</dbReference>
<dbReference type="Pfam" id="PF13976">
    <property type="entry name" value="gag_pre-integrs"/>
    <property type="match status" value="1"/>
</dbReference>
<reference evidence="2 3" key="1">
    <citation type="journal article" date="2019" name="G3 (Bethesda)">
        <title>Sequencing of a Wild Apple (Malus baccata) Genome Unravels the Differences Between Cultivated and Wild Apple Species Regarding Disease Resistance and Cold Tolerance.</title>
        <authorList>
            <person name="Chen X."/>
        </authorList>
    </citation>
    <scope>NUCLEOTIDE SEQUENCE [LARGE SCALE GENOMIC DNA]</scope>
    <source>
        <strain evidence="3">cv. Shandingzi</strain>
        <tissue evidence="2">Leaves</tissue>
    </source>
</reference>
<dbReference type="GO" id="GO:0003676">
    <property type="term" value="F:nucleic acid binding"/>
    <property type="evidence" value="ECO:0007669"/>
    <property type="project" value="InterPro"/>
</dbReference>
<comment type="caution">
    <text evidence="2">The sequence shown here is derived from an EMBL/GenBank/DDBJ whole genome shotgun (WGS) entry which is preliminary data.</text>
</comment>
<dbReference type="Pfam" id="PF00665">
    <property type="entry name" value="rve"/>
    <property type="match status" value="1"/>
</dbReference>
<evidence type="ECO:0000313" key="2">
    <source>
        <dbReference type="EMBL" id="TQD68909.1"/>
    </source>
</evidence>
<dbReference type="PANTHER" id="PTHR42648">
    <property type="entry name" value="TRANSPOSASE, PUTATIVE-RELATED"/>
    <property type="match status" value="1"/>
</dbReference>
<evidence type="ECO:0000259" key="1">
    <source>
        <dbReference type="PROSITE" id="PS50994"/>
    </source>
</evidence>
<dbReference type="Gene3D" id="3.30.420.10">
    <property type="entry name" value="Ribonuclease H-like superfamily/Ribonuclease H"/>
    <property type="match status" value="1"/>
</dbReference>
<evidence type="ECO:0000313" key="3">
    <source>
        <dbReference type="Proteomes" id="UP000315295"/>
    </source>
</evidence>
<dbReference type="InterPro" id="IPR012337">
    <property type="entry name" value="RNaseH-like_sf"/>
</dbReference>
<gene>
    <name evidence="2" type="ORF">C1H46_045558</name>
</gene>
<dbReference type="PROSITE" id="PS50994">
    <property type="entry name" value="INTEGRASE"/>
    <property type="match status" value="1"/>
</dbReference>
<dbReference type="InterPro" id="IPR025724">
    <property type="entry name" value="GAG-pre-integrase_dom"/>
</dbReference>
<protein>
    <recommendedName>
        <fullName evidence="1">Integrase catalytic domain-containing protein</fullName>
    </recommendedName>
</protein>
<dbReference type="InterPro" id="IPR001584">
    <property type="entry name" value="Integrase_cat-core"/>
</dbReference>
<organism evidence="2 3">
    <name type="scientific">Malus baccata</name>
    <name type="common">Siberian crab apple</name>
    <name type="synonym">Pyrus baccata</name>
    <dbReference type="NCBI Taxonomy" id="106549"/>
    <lineage>
        <taxon>Eukaryota</taxon>
        <taxon>Viridiplantae</taxon>
        <taxon>Streptophyta</taxon>
        <taxon>Embryophyta</taxon>
        <taxon>Tracheophyta</taxon>
        <taxon>Spermatophyta</taxon>
        <taxon>Magnoliopsida</taxon>
        <taxon>eudicotyledons</taxon>
        <taxon>Gunneridae</taxon>
        <taxon>Pentapetalae</taxon>
        <taxon>rosids</taxon>
        <taxon>fabids</taxon>
        <taxon>Rosales</taxon>
        <taxon>Rosaceae</taxon>
        <taxon>Amygdaloideae</taxon>
        <taxon>Maleae</taxon>
        <taxon>Malus</taxon>
    </lineage>
</organism>
<dbReference type="SUPFAM" id="SSF53098">
    <property type="entry name" value="Ribonuclease H-like"/>
    <property type="match status" value="1"/>
</dbReference>
<name>A0A540K3U6_MALBA</name>
<keyword evidence="3" id="KW-1185">Reference proteome</keyword>
<sequence length="273" mass="31034">MLWHDRLGHLGSTMMRRIITNSDRHPLLSRHIAITNDNPCKACSQGKLVIRSSQLKVDAESPSFLQRIQGDICEPIQPSCGPFRYFMVLVDAFTRWSYVCFLYTRNVAFARLLAQIIKLRTQFSDYSIKSIRLDNASELTSQTFDDYCITLGIDVEHHVPHVHTQNGLAEALIKRLQLIARTLLMKTKLPVSAWGHVILHATSLVRLKPIANHQYSSVQLVFGQQPNISHLRVFGCVVYVPIAPSQRTKMGPQRRLGIYVGFDSPSILDIWNT</sequence>
<dbReference type="GO" id="GO:0015074">
    <property type="term" value="P:DNA integration"/>
    <property type="evidence" value="ECO:0007669"/>
    <property type="project" value="InterPro"/>
</dbReference>
<dbReference type="STRING" id="106549.A0A540K3U6"/>
<dbReference type="EMBL" id="VIEB01007126">
    <property type="protein sequence ID" value="TQD68909.1"/>
    <property type="molecule type" value="Genomic_DNA"/>
</dbReference>
<proteinExistence type="predicted"/>